<sequence length="444" mass="49140">MLSLLSSTSTSYLFSLSNKLSLRSFTTTRRRALSCISTTMSITLQSHAFAGNPLRSKLGNPFSPTQAIEALKAQLLLETNAQSPSSSSFPVFNFKVLPFRKGRPLASSNAETGASQPNWQLGWISLDRCKALLENSGVQLTGDSMVYLGFRVEDGVIYWAIDVSSEGSLVPELGSQQSCFVELRTLMVATDWADDRAMAELAIAGHARALLEWHGISQFCGHCGGKTVPMEAGLRKQCSNELCKKRIYPRIDPVVIMLVIDRENDRALLSRQSRFVPRMWSCLAGFIEPGESLEEAVRRETWEETGVEVGEVIYHSSQPWPVGPSSMPCQLMIGFFAFAKSLEIKVDKEELEDAKWHSREDVKKALTFAEYKKAQKTAAAKVEQMCKGVEKGQNFSADFNVESGELAPMFVPGPFAIAHHLISSWAYQEVDHLLKQPSGSLSNL</sequence>
<evidence type="ECO:0000256" key="4">
    <source>
        <dbReference type="ARBA" id="ARBA00012381"/>
    </source>
</evidence>
<evidence type="ECO:0000256" key="7">
    <source>
        <dbReference type="ARBA" id="ARBA00022842"/>
    </source>
</evidence>
<dbReference type="PROSITE" id="PS51462">
    <property type="entry name" value="NUDIX"/>
    <property type="match status" value="1"/>
</dbReference>
<evidence type="ECO:0000256" key="2">
    <source>
        <dbReference type="ARBA" id="ARBA00001947"/>
    </source>
</evidence>
<dbReference type="CDD" id="cd03429">
    <property type="entry name" value="NUDIX_NADH_pyrophosphatase_Nudt13"/>
    <property type="match status" value="1"/>
</dbReference>
<evidence type="ECO:0000256" key="8">
    <source>
        <dbReference type="ARBA" id="ARBA00023027"/>
    </source>
</evidence>
<dbReference type="GO" id="GO:0019677">
    <property type="term" value="P:NAD+ catabolic process"/>
    <property type="evidence" value="ECO:0007669"/>
    <property type="project" value="TreeGrafter"/>
</dbReference>
<keyword evidence="11" id="KW-1185">Reference proteome</keyword>
<evidence type="ECO:0000256" key="1">
    <source>
        <dbReference type="ARBA" id="ARBA00001946"/>
    </source>
</evidence>
<proteinExistence type="inferred from homology"/>
<comment type="cofactor">
    <cofactor evidence="2">
        <name>Zn(2+)</name>
        <dbReference type="ChEBI" id="CHEBI:29105"/>
    </cofactor>
</comment>
<dbReference type="GO" id="GO:0005829">
    <property type="term" value="C:cytosol"/>
    <property type="evidence" value="ECO:0007669"/>
    <property type="project" value="TreeGrafter"/>
</dbReference>
<dbReference type="InterPro" id="IPR050241">
    <property type="entry name" value="NAD-cap_RNA_hydrolase_NudC"/>
</dbReference>
<comment type="similarity">
    <text evidence="3">Belongs to the Nudix hydrolase family. NudC subfamily.</text>
</comment>
<dbReference type="KEGG" id="zju:107407551"/>
<dbReference type="Pfam" id="PF09296">
    <property type="entry name" value="NUDIX-like"/>
    <property type="match status" value="1"/>
</dbReference>
<dbReference type="PRINTS" id="PR00502">
    <property type="entry name" value="NUDIXFAMILY"/>
</dbReference>
<dbReference type="Proteomes" id="UP001652623">
    <property type="component" value="Chromosome 1"/>
</dbReference>
<dbReference type="AlphaFoldDB" id="A0A6P3Z828"/>
<dbReference type="Gene3D" id="3.90.79.20">
    <property type="match status" value="1"/>
</dbReference>
<dbReference type="InterPro" id="IPR015376">
    <property type="entry name" value="Znr_NADH_PPase"/>
</dbReference>
<evidence type="ECO:0000256" key="3">
    <source>
        <dbReference type="ARBA" id="ARBA00009595"/>
    </source>
</evidence>
<dbReference type="InterPro" id="IPR020084">
    <property type="entry name" value="NUDIX_hydrolase_CS"/>
</dbReference>
<dbReference type="GO" id="GO:0006742">
    <property type="term" value="P:NADP+ catabolic process"/>
    <property type="evidence" value="ECO:0007669"/>
    <property type="project" value="TreeGrafter"/>
</dbReference>
<dbReference type="InterPro" id="IPR015797">
    <property type="entry name" value="NUDIX_hydrolase-like_dom_sf"/>
</dbReference>
<gene>
    <name evidence="12" type="primary">LOC107407551</name>
</gene>
<accession>A0A6P3Z828</accession>
<evidence type="ECO:0000256" key="6">
    <source>
        <dbReference type="ARBA" id="ARBA00022801"/>
    </source>
</evidence>
<evidence type="ECO:0000256" key="9">
    <source>
        <dbReference type="ARBA" id="ARBA00023679"/>
    </source>
</evidence>
<dbReference type="EC" id="3.6.1.22" evidence="4"/>
<dbReference type="GO" id="GO:0046872">
    <property type="term" value="F:metal ion binding"/>
    <property type="evidence" value="ECO:0007669"/>
    <property type="project" value="UniProtKB-KW"/>
</dbReference>
<dbReference type="FunFam" id="3.90.79.10:FF:000040">
    <property type="entry name" value="Nudix hydrolase 19, chloroplastic"/>
    <property type="match status" value="1"/>
</dbReference>
<dbReference type="GO" id="GO:0035529">
    <property type="term" value="F:NADH pyrophosphatase activity"/>
    <property type="evidence" value="ECO:0007669"/>
    <property type="project" value="TreeGrafter"/>
</dbReference>
<dbReference type="GO" id="GO:0005777">
    <property type="term" value="C:peroxisome"/>
    <property type="evidence" value="ECO:0007669"/>
    <property type="project" value="TreeGrafter"/>
</dbReference>
<reference evidence="11" key="1">
    <citation type="submission" date="2025-05" db="UniProtKB">
        <authorList>
            <consortium name="RefSeq"/>
        </authorList>
    </citation>
    <scope>NUCLEOTIDE SEQUENCE [LARGE SCALE GENOMIC DNA]</scope>
</reference>
<keyword evidence="7" id="KW-0460">Magnesium</keyword>
<dbReference type="InterPro" id="IPR049734">
    <property type="entry name" value="NudC-like_C"/>
</dbReference>
<dbReference type="RefSeq" id="XP_015870328.2">
    <property type="nucleotide sequence ID" value="XM_016014842.4"/>
</dbReference>
<feature type="domain" description="Nudix hydrolase" evidence="10">
    <location>
        <begin position="249"/>
        <end position="379"/>
    </location>
</feature>
<keyword evidence="6 12" id="KW-0378">Hydrolase</keyword>
<dbReference type="InterPro" id="IPR000086">
    <property type="entry name" value="NUDIX_hydrolase_dom"/>
</dbReference>
<dbReference type="Pfam" id="PF09297">
    <property type="entry name" value="Zn_ribbon_NUD"/>
    <property type="match status" value="1"/>
</dbReference>
<dbReference type="InterPro" id="IPR020476">
    <property type="entry name" value="Nudix_hydrolase"/>
</dbReference>
<dbReference type="PANTHER" id="PTHR42904:SF6">
    <property type="entry name" value="NAD-CAPPED RNA HYDROLASE NUDT12"/>
    <property type="match status" value="1"/>
</dbReference>
<dbReference type="PANTHER" id="PTHR42904">
    <property type="entry name" value="NUDIX HYDROLASE, NUDC SUBFAMILY"/>
    <property type="match status" value="1"/>
</dbReference>
<evidence type="ECO:0000256" key="5">
    <source>
        <dbReference type="ARBA" id="ARBA00022723"/>
    </source>
</evidence>
<evidence type="ECO:0000313" key="12">
    <source>
        <dbReference type="RefSeq" id="XP_015870328.2"/>
    </source>
</evidence>
<comment type="cofactor">
    <cofactor evidence="1">
        <name>Mg(2+)</name>
        <dbReference type="ChEBI" id="CHEBI:18420"/>
    </cofactor>
</comment>
<dbReference type="GeneID" id="107407551"/>
<protein>
    <recommendedName>
        <fullName evidence="4">NAD(+) diphosphatase</fullName>
        <ecNumber evidence="4">3.6.1.22</ecNumber>
    </recommendedName>
</protein>
<evidence type="ECO:0000313" key="11">
    <source>
        <dbReference type="Proteomes" id="UP001652623"/>
    </source>
</evidence>
<dbReference type="SUPFAM" id="SSF55811">
    <property type="entry name" value="Nudix"/>
    <property type="match status" value="1"/>
</dbReference>
<dbReference type="InterPro" id="IPR015375">
    <property type="entry name" value="NADH_PPase-like_N"/>
</dbReference>
<evidence type="ECO:0000259" key="10">
    <source>
        <dbReference type="PROSITE" id="PS51462"/>
    </source>
</evidence>
<dbReference type="Gene3D" id="3.90.79.10">
    <property type="entry name" value="Nucleoside Triphosphate Pyrophosphohydrolase"/>
    <property type="match status" value="1"/>
</dbReference>
<keyword evidence="8" id="KW-0520">NAD</keyword>
<organism evidence="11 12">
    <name type="scientific">Ziziphus jujuba</name>
    <name type="common">Chinese jujube</name>
    <name type="synonym">Ziziphus sativa</name>
    <dbReference type="NCBI Taxonomy" id="326968"/>
    <lineage>
        <taxon>Eukaryota</taxon>
        <taxon>Viridiplantae</taxon>
        <taxon>Streptophyta</taxon>
        <taxon>Embryophyta</taxon>
        <taxon>Tracheophyta</taxon>
        <taxon>Spermatophyta</taxon>
        <taxon>Magnoliopsida</taxon>
        <taxon>eudicotyledons</taxon>
        <taxon>Gunneridae</taxon>
        <taxon>Pentapetalae</taxon>
        <taxon>rosids</taxon>
        <taxon>fabids</taxon>
        <taxon>Rosales</taxon>
        <taxon>Rhamnaceae</taxon>
        <taxon>Paliureae</taxon>
        <taxon>Ziziphus</taxon>
    </lineage>
</organism>
<dbReference type="Pfam" id="PF00293">
    <property type="entry name" value="NUDIX"/>
    <property type="match status" value="1"/>
</dbReference>
<dbReference type="FunFam" id="3.90.79.20:FF:000008">
    <property type="entry name" value="Nudix hydrolase 19, chloroplastic"/>
    <property type="match status" value="1"/>
</dbReference>
<comment type="catalytic activity">
    <reaction evidence="9">
        <text>a 5'-end NAD(+)-phospho-ribonucleoside in mRNA + H2O = a 5'-end phospho-adenosine-phospho-ribonucleoside in mRNA + beta-nicotinamide D-ribonucleotide + 2 H(+)</text>
        <dbReference type="Rhea" id="RHEA:60876"/>
        <dbReference type="Rhea" id="RHEA-COMP:15698"/>
        <dbReference type="Rhea" id="RHEA-COMP:15719"/>
        <dbReference type="ChEBI" id="CHEBI:14649"/>
        <dbReference type="ChEBI" id="CHEBI:15377"/>
        <dbReference type="ChEBI" id="CHEBI:15378"/>
        <dbReference type="ChEBI" id="CHEBI:144029"/>
        <dbReference type="ChEBI" id="CHEBI:144051"/>
    </reaction>
    <physiologicalReaction direction="left-to-right" evidence="9">
        <dbReference type="Rhea" id="RHEA:60877"/>
    </physiologicalReaction>
</comment>
<dbReference type="PROSITE" id="PS00893">
    <property type="entry name" value="NUDIX_BOX"/>
    <property type="match status" value="1"/>
</dbReference>
<dbReference type="NCBIfam" id="NF001299">
    <property type="entry name" value="PRK00241.1"/>
    <property type="match status" value="1"/>
</dbReference>
<reference evidence="12" key="2">
    <citation type="submission" date="2025-08" db="UniProtKB">
        <authorList>
            <consortium name="RefSeq"/>
        </authorList>
    </citation>
    <scope>IDENTIFICATION</scope>
    <source>
        <tissue evidence="12">Seedling</tissue>
    </source>
</reference>
<keyword evidence="5" id="KW-0479">Metal-binding</keyword>
<name>A0A6P3Z828_ZIZJJ</name>